<keyword evidence="2 7" id="KW-0001">2Fe-2S</keyword>
<gene>
    <name evidence="8" type="ORF">G0Q06_13965</name>
</gene>
<comment type="similarity">
    <text evidence="1">Belongs to the complex I 24 kDa subunit family.</text>
</comment>
<accession>A0A6B2M598</accession>
<evidence type="ECO:0000256" key="5">
    <source>
        <dbReference type="ARBA" id="ARBA00023014"/>
    </source>
</evidence>
<protein>
    <submittedName>
        <fullName evidence="8">NAD(P)H-dependent oxidoreductase subunit E</fullName>
    </submittedName>
</protein>
<dbReference type="InterPro" id="IPR028431">
    <property type="entry name" value="NADP_DH_HndA-like"/>
</dbReference>
<keyword evidence="9" id="KW-1185">Reference proteome</keyword>
<name>A0A6B2M598_9BACT</name>
<dbReference type="RefSeq" id="WP_163967272.1">
    <property type="nucleotide sequence ID" value="NZ_JAAGNX010000003.1"/>
</dbReference>
<feature type="binding site" evidence="7">
    <location>
        <position position="142"/>
    </location>
    <ligand>
        <name>[2Fe-2S] cluster</name>
        <dbReference type="ChEBI" id="CHEBI:190135"/>
    </ligand>
</feature>
<dbReference type="InterPro" id="IPR036249">
    <property type="entry name" value="Thioredoxin-like_sf"/>
</dbReference>
<evidence type="ECO:0000313" key="8">
    <source>
        <dbReference type="EMBL" id="NDV63566.1"/>
    </source>
</evidence>
<dbReference type="PIRSF" id="PIRSF000216">
    <property type="entry name" value="NADH_DH_24kDa"/>
    <property type="match status" value="1"/>
</dbReference>
<keyword evidence="5 7" id="KW-0411">Iron-sulfur</keyword>
<comment type="caution">
    <text evidence="8">The sequence shown here is derived from an EMBL/GenBank/DDBJ whole genome shotgun (WGS) entry which is preliminary data.</text>
</comment>
<evidence type="ECO:0000256" key="1">
    <source>
        <dbReference type="ARBA" id="ARBA00010643"/>
    </source>
</evidence>
<dbReference type="Pfam" id="PF01257">
    <property type="entry name" value="2Fe-2S_thioredx"/>
    <property type="match status" value="1"/>
</dbReference>
<evidence type="ECO:0000256" key="6">
    <source>
        <dbReference type="ARBA" id="ARBA00034078"/>
    </source>
</evidence>
<keyword evidence="4 7" id="KW-0408">Iron</keyword>
<evidence type="ECO:0000256" key="3">
    <source>
        <dbReference type="ARBA" id="ARBA00022723"/>
    </source>
</evidence>
<dbReference type="Gene3D" id="1.10.10.1590">
    <property type="entry name" value="NADH-quinone oxidoreductase subunit E"/>
    <property type="match status" value="1"/>
</dbReference>
<dbReference type="EMBL" id="JAAGNX010000003">
    <property type="protein sequence ID" value="NDV63566.1"/>
    <property type="molecule type" value="Genomic_DNA"/>
</dbReference>
<evidence type="ECO:0000256" key="7">
    <source>
        <dbReference type="PIRSR" id="PIRSR000216-1"/>
    </source>
</evidence>
<feature type="binding site" evidence="7">
    <location>
        <position position="97"/>
    </location>
    <ligand>
        <name>[2Fe-2S] cluster</name>
        <dbReference type="ChEBI" id="CHEBI:190135"/>
    </ligand>
</feature>
<dbReference type="GO" id="GO:0016491">
    <property type="term" value="F:oxidoreductase activity"/>
    <property type="evidence" value="ECO:0007669"/>
    <property type="project" value="InterPro"/>
</dbReference>
<reference evidence="8 9" key="1">
    <citation type="submission" date="2020-02" db="EMBL/GenBank/DDBJ databases">
        <title>Albibacoteraceae fam. nov., the first described family within the subdivision 4 Verrucomicrobia.</title>
        <authorList>
            <person name="Xi F."/>
        </authorList>
    </citation>
    <scope>NUCLEOTIDE SEQUENCE [LARGE SCALE GENOMIC DNA]</scope>
    <source>
        <strain evidence="8 9">CK1056</strain>
    </source>
</reference>
<dbReference type="PANTHER" id="PTHR43342:SF2">
    <property type="entry name" value="POTENTIAL NAD-REDUCING HYDROGENASE SUBUNIT"/>
    <property type="match status" value="1"/>
</dbReference>
<sequence length="181" mass="19815">MPVQDAAPIEEPLITNEPSEESLLCELDEIIEQYAGKPGSLIPILQMAQSLFGYLPDSVIRRVAEKLEKPLSEVAGVIGFYSFFSRTPQGRHQMRVCLGTACYVRGGKEVLGALKKELGIDIGESTPDRCYSLEVGRCFGACGLAPVLMADVDVHQRVKPSKIGEILKKYEDDERETGKGA</sequence>
<dbReference type="InterPro" id="IPR042128">
    <property type="entry name" value="NuoE_dom"/>
</dbReference>
<dbReference type="PANTHER" id="PTHR43342">
    <property type="entry name" value="NADH-QUINONE OXIDOREDUCTASE, E SUBUNIT"/>
    <property type="match status" value="1"/>
</dbReference>
<dbReference type="GO" id="GO:0051537">
    <property type="term" value="F:2 iron, 2 sulfur cluster binding"/>
    <property type="evidence" value="ECO:0007669"/>
    <property type="project" value="UniProtKB-KW"/>
</dbReference>
<evidence type="ECO:0000313" key="9">
    <source>
        <dbReference type="Proteomes" id="UP000478417"/>
    </source>
</evidence>
<organism evidence="8 9">
    <name type="scientific">Oceanipulchritudo coccoides</name>
    <dbReference type="NCBI Taxonomy" id="2706888"/>
    <lineage>
        <taxon>Bacteria</taxon>
        <taxon>Pseudomonadati</taxon>
        <taxon>Verrucomicrobiota</taxon>
        <taxon>Opitutia</taxon>
        <taxon>Puniceicoccales</taxon>
        <taxon>Oceanipulchritudinaceae</taxon>
        <taxon>Oceanipulchritudo</taxon>
    </lineage>
</organism>
<evidence type="ECO:0000256" key="2">
    <source>
        <dbReference type="ARBA" id="ARBA00022714"/>
    </source>
</evidence>
<comment type="cofactor">
    <cofactor evidence="7">
        <name>[2Fe-2S] cluster</name>
        <dbReference type="ChEBI" id="CHEBI:190135"/>
    </cofactor>
    <text evidence="7">Binds 1 [2Fe-2S] cluster.</text>
</comment>
<evidence type="ECO:0000256" key="4">
    <source>
        <dbReference type="ARBA" id="ARBA00023004"/>
    </source>
</evidence>
<proteinExistence type="inferred from homology"/>
<dbReference type="AlphaFoldDB" id="A0A6B2M598"/>
<dbReference type="CDD" id="cd03064">
    <property type="entry name" value="TRX_Fd_NuoE"/>
    <property type="match status" value="1"/>
</dbReference>
<feature type="binding site" evidence="7">
    <location>
        <position position="138"/>
    </location>
    <ligand>
        <name>[2Fe-2S] cluster</name>
        <dbReference type="ChEBI" id="CHEBI:190135"/>
    </ligand>
</feature>
<comment type="cofactor">
    <cofactor evidence="6">
        <name>[2Fe-2S] cluster</name>
        <dbReference type="ChEBI" id="CHEBI:190135"/>
    </cofactor>
</comment>
<dbReference type="Gene3D" id="3.40.30.10">
    <property type="entry name" value="Glutaredoxin"/>
    <property type="match status" value="1"/>
</dbReference>
<dbReference type="InterPro" id="IPR041921">
    <property type="entry name" value="NuoE_N"/>
</dbReference>
<keyword evidence="3 7" id="KW-0479">Metal-binding</keyword>
<dbReference type="Proteomes" id="UP000478417">
    <property type="component" value="Unassembled WGS sequence"/>
</dbReference>
<dbReference type="InterPro" id="IPR002023">
    <property type="entry name" value="NuoE-like"/>
</dbReference>
<feature type="binding site" evidence="7">
    <location>
        <position position="102"/>
    </location>
    <ligand>
        <name>[2Fe-2S] cluster</name>
        <dbReference type="ChEBI" id="CHEBI:190135"/>
    </ligand>
</feature>
<dbReference type="GO" id="GO:0046872">
    <property type="term" value="F:metal ion binding"/>
    <property type="evidence" value="ECO:0007669"/>
    <property type="project" value="UniProtKB-KW"/>
</dbReference>
<dbReference type="SUPFAM" id="SSF52833">
    <property type="entry name" value="Thioredoxin-like"/>
    <property type="match status" value="1"/>
</dbReference>